<gene>
    <name evidence="1" type="ORF">A0J61_01153</name>
</gene>
<keyword evidence="2" id="KW-1185">Reference proteome</keyword>
<dbReference type="AlphaFoldDB" id="A0A1C7NNU0"/>
<organism evidence="1 2">
    <name type="scientific">Choanephora cucurbitarum</name>
    <dbReference type="NCBI Taxonomy" id="101091"/>
    <lineage>
        <taxon>Eukaryota</taxon>
        <taxon>Fungi</taxon>
        <taxon>Fungi incertae sedis</taxon>
        <taxon>Mucoromycota</taxon>
        <taxon>Mucoromycotina</taxon>
        <taxon>Mucoromycetes</taxon>
        <taxon>Mucorales</taxon>
        <taxon>Mucorineae</taxon>
        <taxon>Choanephoraceae</taxon>
        <taxon>Choanephoroideae</taxon>
        <taxon>Choanephora</taxon>
    </lineage>
</organism>
<dbReference type="InParanoid" id="A0A1C7NNU0"/>
<evidence type="ECO:0000313" key="1">
    <source>
        <dbReference type="EMBL" id="OBZ90803.1"/>
    </source>
</evidence>
<dbReference type="OrthoDB" id="2366767at2759"/>
<comment type="caution">
    <text evidence="1">The sequence shown here is derived from an EMBL/GenBank/DDBJ whole genome shotgun (WGS) entry which is preliminary data.</text>
</comment>
<name>A0A1C7NNU0_9FUNG</name>
<proteinExistence type="predicted"/>
<accession>A0A1C7NNU0</accession>
<sequence length="142" mass="15970">MNNTKSLKRKLTTKNVRFAAEITVLETYSADEYDRSNFFSSPTVYKINPRLKPPQLTLDIPCLIQDNEDIVSSAENSPNSPPILALVNHYFPPQQRKKKKVQLSINTSICSDPLFFSGLSTNYKNDTIETDANDFLVPASAI</sequence>
<dbReference type="EMBL" id="LUGH01000033">
    <property type="protein sequence ID" value="OBZ90803.1"/>
    <property type="molecule type" value="Genomic_DNA"/>
</dbReference>
<reference evidence="1 2" key="1">
    <citation type="submission" date="2016-03" db="EMBL/GenBank/DDBJ databases">
        <title>Choanephora cucurbitarum.</title>
        <authorList>
            <person name="Min B."/>
            <person name="Park H."/>
            <person name="Park J.-H."/>
            <person name="Shin H.-D."/>
            <person name="Choi I.-G."/>
        </authorList>
    </citation>
    <scope>NUCLEOTIDE SEQUENCE [LARGE SCALE GENOMIC DNA]</scope>
    <source>
        <strain evidence="1 2">KUS-F28377</strain>
    </source>
</reference>
<dbReference type="Proteomes" id="UP000093000">
    <property type="component" value="Unassembled WGS sequence"/>
</dbReference>
<protein>
    <submittedName>
        <fullName evidence="1">Uncharacterized protein</fullName>
    </submittedName>
</protein>
<evidence type="ECO:0000313" key="2">
    <source>
        <dbReference type="Proteomes" id="UP000093000"/>
    </source>
</evidence>